<dbReference type="WBParaSite" id="nRc.2.0.1.t09714-RA">
    <property type="protein sequence ID" value="nRc.2.0.1.t09714-RA"/>
    <property type="gene ID" value="nRc.2.0.1.g09714"/>
</dbReference>
<dbReference type="AlphaFoldDB" id="A0A915I6E8"/>
<accession>A0A915I6E8</accession>
<keyword evidence="3" id="KW-1185">Reference proteome</keyword>
<evidence type="ECO:0000256" key="1">
    <source>
        <dbReference type="SAM" id="MobiDB-lite"/>
    </source>
</evidence>
<reference evidence="4" key="1">
    <citation type="submission" date="2022-11" db="UniProtKB">
        <authorList>
            <consortium name="WormBaseParasite"/>
        </authorList>
    </citation>
    <scope>IDENTIFICATION</scope>
</reference>
<keyword evidence="2" id="KW-0732">Signal</keyword>
<dbReference type="Proteomes" id="UP000887565">
    <property type="component" value="Unplaced"/>
</dbReference>
<feature type="compositionally biased region" description="Low complexity" evidence="1">
    <location>
        <begin position="82"/>
        <end position="111"/>
    </location>
</feature>
<feature type="region of interest" description="Disordered" evidence="1">
    <location>
        <begin position="158"/>
        <end position="180"/>
    </location>
</feature>
<proteinExistence type="predicted"/>
<name>A0A915I6E8_ROMCU</name>
<evidence type="ECO:0000313" key="3">
    <source>
        <dbReference type="Proteomes" id="UP000887565"/>
    </source>
</evidence>
<protein>
    <submittedName>
        <fullName evidence="4">Uncharacterized protein</fullName>
    </submittedName>
</protein>
<sequence length="514" mass="57502">MRSGILTFILCILFVESSTMSYDEFYEKSRASNYVNPWSWLFDDLLTRSAKAPKSGVGSKSFVVDESLTNPEPEDQETADVSTTKSPPTTTRKITKRPTTTTTKKPKSATTVRTSARNLSEITPKLLKEEDTVYRTKEVKAAVVRRISAPKILFDSEKPEKEQNRHITTSRKPSSTTKKHVTPAKFTTKKFSFTSTSKPVAKIDEELPNFKPIQNTDLLFKHNGLTRVQINYANKPKPKVKKISVKPIDDEDEEDQITTTFEPKITKKLSNKKSRISKQERKVQKLNISSSTSTKTTTTLPSTSLTVENGKNSANGHLLTDHEEEVEQAKVDWQNAKKILGQSLNKESSMSSNSHFSTFTKAASSKISTKSRLVTWPSTEVTSTAAPDDEDRTDLDDDVDGEKFITIHPLPTNRPNTIQLQNFIIPPPIPLSGQKTFLKSKPIAGSQFVFDRLPSKTLEEVQMVPAAKQLPLVVPSLSNTDSEATKLAVRQGILEDGRMDWLVSYNDPRHPNFG</sequence>
<evidence type="ECO:0000256" key="2">
    <source>
        <dbReference type="SAM" id="SignalP"/>
    </source>
</evidence>
<feature type="region of interest" description="Disordered" evidence="1">
    <location>
        <begin position="270"/>
        <end position="316"/>
    </location>
</feature>
<organism evidence="3 4">
    <name type="scientific">Romanomermis culicivorax</name>
    <name type="common">Nematode worm</name>
    <dbReference type="NCBI Taxonomy" id="13658"/>
    <lineage>
        <taxon>Eukaryota</taxon>
        <taxon>Metazoa</taxon>
        <taxon>Ecdysozoa</taxon>
        <taxon>Nematoda</taxon>
        <taxon>Enoplea</taxon>
        <taxon>Dorylaimia</taxon>
        <taxon>Mermithida</taxon>
        <taxon>Mermithoidea</taxon>
        <taxon>Mermithidae</taxon>
        <taxon>Romanomermis</taxon>
    </lineage>
</organism>
<feature type="signal peptide" evidence="2">
    <location>
        <begin position="1"/>
        <end position="21"/>
    </location>
</feature>
<feature type="chain" id="PRO_5038057590" evidence="2">
    <location>
        <begin position="22"/>
        <end position="514"/>
    </location>
</feature>
<feature type="compositionally biased region" description="Low complexity" evidence="1">
    <location>
        <begin position="289"/>
        <end position="306"/>
    </location>
</feature>
<evidence type="ECO:0000313" key="4">
    <source>
        <dbReference type="WBParaSite" id="nRc.2.0.1.t09714-RA"/>
    </source>
</evidence>
<feature type="region of interest" description="Disordered" evidence="1">
    <location>
        <begin position="52"/>
        <end position="115"/>
    </location>
</feature>